<evidence type="ECO:0000256" key="2">
    <source>
        <dbReference type="ARBA" id="ARBA00009605"/>
    </source>
</evidence>
<dbReference type="OrthoDB" id="669224at2759"/>
<dbReference type="SUPFAM" id="SSF57302">
    <property type="entry name" value="Snake toxin-like"/>
    <property type="match status" value="1"/>
</dbReference>
<feature type="compositionally biased region" description="Polar residues" evidence="17">
    <location>
        <begin position="791"/>
        <end position="806"/>
    </location>
</feature>
<evidence type="ECO:0000256" key="1">
    <source>
        <dbReference type="ARBA" id="ARBA00004479"/>
    </source>
</evidence>
<dbReference type="CTD" id="44096"/>
<keyword evidence="14 16" id="KW-0675">Receptor</keyword>
<evidence type="ECO:0000313" key="21">
    <source>
        <dbReference type="RefSeq" id="XP_030763975.1"/>
    </source>
</evidence>
<comment type="similarity">
    <text evidence="2 16">Belongs to the protein kinase superfamily. TKL Ser/Thr protein kinase family. TGFB receptor subfamily.</text>
</comment>
<dbReference type="GO" id="GO:0005024">
    <property type="term" value="F:transforming growth factor beta receptor activity"/>
    <property type="evidence" value="ECO:0007669"/>
    <property type="project" value="TreeGrafter"/>
</dbReference>
<sequence length="806" mass="90389">MAWYGIILFSIMFCCNASYGTSQIMCAHTQGSIEHLSEDETDSLDSISLGNSYVKCDSYCFTVWLVDGNNESKIMGQGCWSLSGNPNECDKSECLADKPPSRAKNNTKFCCCSGNMCNRNYSDVYIPISDPPPMENDPNKKDTVNPLIWLIIGVIFSIVAFIIGGVSYYFWKKKPKKSDVENSLSMPPPPDYSLDKLKLVNIIGQGRYGCVWRGIIDDQELAVKIFPGHNRNYFFNEHEIYKVVGENSAVLKCFGGGEFVRIQGHPDYVLLLSLERDSLQEYLKHNTLDLSTLSRMSLDIAKGIAHLHSDLGKPCIAHRDINSKNILVRQDLSCCICDLGLAVIPRRAENKALSEAGTLRYMAPEVLEGAVNLRDCESALKQIDVYAMGLVLWELGTRCTDMQNAEPQAYALPFFKETGENPTLELMQNLVSRRKIRPLWPVSWKDTAAARLLCETAEDCWDQDAEARLTSLCVVERFLELPNLKGRILHPMHPPASPTPLINNNHLHDHQVDNSAATIETLLSPSADEYCKNSNQLAACILPLQPYQGRNPCLERNLLTGSSDSLLIDKSSKHCTSSESHNLLTNEFLNYQVNHRVNPIPYVQNAVYGFPKQQNTAQAVPQVNRRNKFKWSNFKKLLYSKKYSDSGNVHKETQVKLKTKISNNHNQPEVTTSLLTETEVRRPCTLGLSLAKPQEFTNNSGVAQIVKRKNSLSRQRSLEQFTEVFSSTSDLSRLKDPSQRVKTPGDVPPSVRKTRGKAATDSARFSLYDDRMMTRGQWGSAPDLDPPVHLTQPQINQENSASVSSF</sequence>
<keyword evidence="12 16" id="KW-1133">Transmembrane helix</keyword>
<dbReference type="InterPro" id="IPR000472">
    <property type="entry name" value="Activin_recp"/>
</dbReference>
<dbReference type="GO" id="GO:0005886">
    <property type="term" value="C:plasma membrane"/>
    <property type="evidence" value="ECO:0007669"/>
    <property type="project" value="TreeGrafter"/>
</dbReference>
<keyword evidence="16" id="KW-0464">Manganese</keyword>
<dbReference type="InterPro" id="IPR011009">
    <property type="entry name" value="Kinase-like_dom_sf"/>
</dbReference>
<evidence type="ECO:0000313" key="20">
    <source>
        <dbReference type="Proteomes" id="UP000504635"/>
    </source>
</evidence>
<accession>A0A6J2YMA7</accession>
<dbReference type="GO" id="GO:0030509">
    <property type="term" value="P:BMP signaling pathway"/>
    <property type="evidence" value="ECO:0007669"/>
    <property type="project" value="TreeGrafter"/>
</dbReference>
<evidence type="ECO:0000256" key="16">
    <source>
        <dbReference type="RuleBase" id="RU361271"/>
    </source>
</evidence>
<evidence type="ECO:0000256" key="14">
    <source>
        <dbReference type="ARBA" id="ARBA00023170"/>
    </source>
</evidence>
<keyword evidence="10 15" id="KW-0067">ATP-binding</keyword>
<dbReference type="PANTHER" id="PTHR23255">
    <property type="entry name" value="TRANSFORMING GROWTH FACTOR-BETA RECEPTOR TYPE I AND II"/>
    <property type="match status" value="1"/>
</dbReference>
<dbReference type="EC" id="2.7.11.30" evidence="16"/>
<evidence type="ECO:0000259" key="19">
    <source>
        <dbReference type="PROSITE" id="PS50011"/>
    </source>
</evidence>
<evidence type="ECO:0000256" key="13">
    <source>
        <dbReference type="ARBA" id="ARBA00023136"/>
    </source>
</evidence>
<evidence type="ECO:0000256" key="9">
    <source>
        <dbReference type="ARBA" id="ARBA00022777"/>
    </source>
</evidence>
<evidence type="ECO:0000256" key="10">
    <source>
        <dbReference type="ARBA" id="ARBA00022840"/>
    </source>
</evidence>
<reference evidence="21 22" key="1">
    <citation type="submission" date="2025-04" db="UniProtKB">
        <authorList>
            <consortium name="RefSeq"/>
        </authorList>
    </citation>
    <scope>IDENTIFICATION</scope>
    <source>
        <tissue evidence="21 22">Gonads</tissue>
    </source>
</reference>
<gene>
    <name evidence="21 22" type="primary">LOC115888398</name>
</gene>
<comment type="cofactor">
    <cofactor evidence="16">
        <name>Mg(2+)</name>
        <dbReference type="ChEBI" id="CHEBI:18420"/>
    </cofactor>
    <cofactor evidence="16">
        <name>Mn(2+)</name>
        <dbReference type="ChEBI" id="CHEBI:29035"/>
    </cofactor>
</comment>
<dbReference type="InterPro" id="IPR045860">
    <property type="entry name" value="Snake_toxin-like_sf"/>
</dbReference>
<dbReference type="SUPFAM" id="SSF56112">
    <property type="entry name" value="Protein kinase-like (PK-like)"/>
    <property type="match status" value="1"/>
</dbReference>
<dbReference type="KEGG" id="soy:115888398"/>
<evidence type="ECO:0000313" key="22">
    <source>
        <dbReference type="RefSeq" id="XP_030763976.1"/>
    </source>
</evidence>
<evidence type="ECO:0000256" key="12">
    <source>
        <dbReference type="ARBA" id="ARBA00022989"/>
    </source>
</evidence>
<dbReference type="RefSeq" id="XP_030763975.1">
    <property type="nucleotide sequence ID" value="XM_030908115.1"/>
</dbReference>
<feature type="transmembrane region" description="Helical" evidence="16">
    <location>
        <begin position="147"/>
        <end position="171"/>
    </location>
</feature>
<dbReference type="InterPro" id="IPR000719">
    <property type="entry name" value="Prot_kinase_dom"/>
</dbReference>
<proteinExistence type="inferred from homology"/>
<feature type="chain" id="PRO_5044642928" description="Serine/threonine-protein kinase receptor" evidence="18">
    <location>
        <begin position="18"/>
        <end position="806"/>
    </location>
</feature>
<dbReference type="GO" id="GO:0005524">
    <property type="term" value="F:ATP binding"/>
    <property type="evidence" value="ECO:0007669"/>
    <property type="project" value="UniProtKB-UniRule"/>
</dbReference>
<dbReference type="Pfam" id="PF01064">
    <property type="entry name" value="Activin_recp"/>
    <property type="match status" value="1"/>
</dbReference>
<dbReference type="Proteomes" id="UP000504635">
    <property type="component" value="Unplaced"/>
</dbReference>
<dbReference type="InterPro" id="IPR017441">
    <property type="entry name" value="Protein_kinase_ATP_BS"/>
</dbReference>
<keyword evidence="6 16" id="KW-0479">Metal-binding</keyword>
<dbReference type="GO" id="GO:0043235">
    <property type="term" value="C:receptor complex"/>
    <property type="evidence" value="ECO:0007669"/>
    <property type="project" value="TreeGrafter"/>
</dbReference>
<keyword evidence="4 16" id="KW-0808">Transferase</keyword>
<evidence type="ECO:0000256" key="17">
    <source>
        <dbReference type="SAM" id="MobiDB-lite"/>
    </source>
</evidence>
<evidence type="ECO:0000256" key="8">
    <source>
        <dbReference type="ARBA" id="ARBA00022741"/>
    </source>
</evidence>
<evidence type="ECO:0000256" key="5">
    <source>
        <dbReference type="ARBA" id="ARBA00022692"/>
    </source>
</evidence>
<keyword evidence="9 16" id="KW-0418">Kinase</keyword>
<feature type="signal peptide" evidence="18">
    <location>
        <begin position="1"/>
        <end position="17"/>
    </location>
</feature>
<dbReference type="CDD" id="cd23533">
    <property type="entry name" value="TFP_LU_ECD_BMPR2_like"/>
    <property type="match status" value="1"/>
</dbReference>
<keyword evidence="11 16" id="KW-0460">Magnesium</keyword>
<evidence type="ECO:0000256" key="4">
    <source>
        <dbReference type="ARBA" id="ARBA00022679"/>
    </source>
</evidence>
<dbReference type="AlphaFoldDB" id="A0A6J2YMA7"/>
<keyword evidence="5 16" id="KW-0812">Transmembrane</keyword>
<keyword evidence="3 16" id="KW-0723">Serine/threonine-protein kinase</keyword>
<dbReference type="InterPro" id="IPR000333">
    <property type="entry name" value="TGFB_receptor"/>
</dbReference>
<evidence type="ECO:0000256" key="7">
    <source>
        <dbReference type="ARBA" id="ARBA00022729"/>
    </source>
</evidence>
<keyword evidence="13 16" id="KW-0472">Membrane</keyword>
<keyword evidence="8 15" id="KW-0547">Nucleotide-binding</keyword>
<comment type="subcellular location">
    <subcellularLocation>
        <location evidence="1 16">Membrane</location>
        <topology evidence="1 16">Single-pass type I membrane protein</topology>
    </subcellularLocation>
</comment>
<name>A0A6J2YMA7_SITOR</name>
<evidence type="ECO:0000256" key="6">
    <source>
        <dbReference type="ARBA" id="ARBA00022723"/>
    </source>
</evidence>
<dbReference type="PRINTS" id="PR00653">
    <property type="entry name" value="ACTIVIN2R"/>
</dbReference>
<evidence type="ECO:0000256" key="11">
    <source>
        <dbReference type="ARBA" id="ARBA00022842"/>
    </source>
</evidence>
<dbReference type="GeneID" id="115888398"/>
<dbReference type="Gene3D" id="3.30.200.20">
    <property type="entry name" value="Phosphorylase Kinase, domain 1"/>
    <property type="match status" value="1"/>
</dbReference>
<organism evidence="20 21">
    <name type="scientific">Sitophilus oryzae</name>
    <name type="common">Rice weevil</name>
    <name type="synonym">Curculio oryzae</name>
    <dbReference type="NCBI Taxonomy" id="7048"/>
    <lineage>
        <taxon>Eukaryota</taxon>
        <taxon>Metazoa</taxon>
        <taxon>Ecdysozoa</taxon>
        <taxon>Arthropoda</taxon>
        <taxon>Hexapoda</taxon>
        <taxon>Insecta</taxon>
        <taxon>Pterygota</taxon>
        <taxon>Neoptera</taxon>
        <taxon>Endopterygota</taxon>
        <taxon>Coleoptera</taxon>
        <taxon>Polyphaga</taxon>
        <taxon>Cucujiformia</taxon>
        <taxon>Curculionidae</taxon>
        <taxon>Dryophthorinae</taxon>
        <taxon>Sitophilus</taxon>
    </lineage>
</organism>
<dbReference type="PROSITE" id="PS50011">
    <property type="entry name" value="PROTEIN_KINASE_DOM"/>
    <property type="match status" value="1"/>
</dbReference>
<evidence type="ECO:0000256" key="3">
    <source>
        <dbReference type="ARBA" id="ARBA00022527"/>
    </source>
</evidence>
<comment type="catalytic activity">
    <reaction evidence="16">
        <text>L-threonyl-[receptor-protein] + ATP = O-phospho-L-threonyl-[receptor-protein] + ADP + H(+)</text>
        <dbReference type="Rhea" id="RHEA:44880"/>
        <dbReference type="Rhea" id="RHEA-COMP:11024"/>
        <dbReference type="Rhea" id="RHEA-COMP:11025"/>
        <dbReference type="ChEBI" id="CHEBI:15378"/>
        <dbReference type="ChEBI" id="CHEBI:30013"/>
        <dbReference type="ChEBI" id="CHEBI:30616"/>
        <dbReference type="ChEBI" id="CHEBI:61977"/>
        <dbReference type="ChEBI" id="CHEBI:456216"/>
        <dbReference type="EC" id="2.7.11.30"/>
    </reaction>
</comment>
<dbReference type="Gene3D" id="2.10.60.10">
    <property type="entry name" value="CD59"/>
    <property type="match status" value="1"/>
</dbReference>
<feature type="domain" description="Protein kinase" evidence="19">
    <location>
        <begin position="197"/>
        <end position="484"/>
    </location>
</feature>
<protein>
    <recommendedName>
        <fullName evidence="16">Serine/threonine-protein kinase receptor</fullName>
        <ecNumber evidence="16">2.7.11.30</ecNumber>
    </recommendedName>
</protein>
<evidence type="ECO:0000256" key="18">
    <source>
        <dbReference type="SAM" id="SignalP"/>
    </source>
</evidence>
<feature type="binding site" evidence="15">
    <location>
        <position position="224"/>
    </location>
    <ligand>
        <name>ATP</name>
        <dbReference type="ChEBI" id="CHEBI:30616"/>
    </ligand>
</feature>
<dbReference type="InterPro" id="IPR001245">
    <property type="entry name" value="Ser-Thr/Tyr_kinase_cat_dom"/>
</dbReference>
<keyword evidence="7 18" id="KW-0732">Signal</keyword>
<feature type="region of interest" description="Disordered" evidence="17">
    <location>
        <begin position="732"/>
        <end position="806"/>
    </location>
</feature>
<keyword evidence="20" id="KW-1185">Reference proteome</keyword>
<evidence type="ECO:0000256" key="15">
    <source>
        <dbReference type="PROSITE-ProRule" id="PRU10141"/>
    </source>
</evidence>
<dbReference type="GO" id="GO:0046872">
    <property type="term" value="F:metal ion binding"/>
    <property type="evidence" value="ECO:0007669"/>
    <property type="project" value="UniProtKB-KW"/>
</dbReference>
<dbReference type="PROSITE" id="PS00107">
    <property type="entry name" value="PROTEIN_KINASE_ATP"/>
    <property type="match status" value="1"/>
</dbReference>
<dbReference type="Pfam" id="PF07714">
    <property type="entry name" value="PK_Tyr_Ser-Thr"/>
    <property type="match status" value="1"/>
</dbReference>
<dbReference type="RefSeq" id="XP_030763976.1">
    <property type="nucleotide sequence ID" value="XM_030908116.1"/>
</dbReference>
<dbReference type="PANTHER" id="PTHR23255:SF100">
    <property type="entry name" value="RECEPTOR PROTEIN SERINE_THREONINE KINASE"/>
    <property type="match status" value="1"/>
</dbReference>
<dbReference type="Gene3D" id="1.10.510.10">
    <property type="entry name" value="Transferase(Phosphotransferase) domain 1"/>
    <property type="match status" value="1"/>
</dbReference>